<organism evidence="2 3">
    <name type="scientific">Pelagibaculum spongiae</name>
    <dbReference type="NCBI Taxonomy" id="2080658"/>
    <lineage>
        <taxon>Bacteria</taxon>
        <taxon>Pseudomonadati</taxon>
        <taxon>Pseudomonadota</taxon>
        <taxon>Gammaproteobacteria</taxon>
        <taxon>Oceanospirillales</taxon>
        <taxon>Pelagibaculum</taxon>
    </lineage>
</organism>
<keyword evidence="3" id="KW-1185">Reference proteome</keyword>
<dbReference type="RefSeq" id="WP_116689024.1">
    <property type="nucleotide sequence ID" value="NZ_CAWNYD010000014.1"/>
</dbReference>
<sequence>MKEIEIAGSISNITSVLKEHAGNFKSVWFRGQSVYDYLLTPSVFRQGKAFGVSFNEQKMLEEFKRRYPDQSNQHKTTYEWLTLMQHYGLPTRLLDWSSNLLVALYFCCIEDQEKDGSLFVFDPSYMERDFHFNELMEMQVEEKDRSNFFRRLVYRTSDLLNDDSRLNGIRLGDLKKDIRLSMKFFGLSTGSNASFESLTLQQELLNTNDHLGKPLPHVTQEIIRAFSNVVPFRAPHLNPRIRQQHGFFTFHGGMYIDGEEFIKVDKMEDHTYSDGSLIKLKVLGIDKKKILKELEYVGITEATLFPEMEYQAKDIASIFTETYGL</sequence>
<gene>
    <name evidence="2" type="ORF">DC094_20685</name>
</gene>
<dbReference type="OrthoDB" id="9816036at2"/>
<dbReference type="Proteomes" id="UP000244906">
    <property type="component" value="Unassembled WGS sequence"/>
</dbReference>
<comment type="caution">
    <text evidence="2">The sequence shown here is derived from an EMBL/GenBank/DDBJ whole genome shotgun (WGS) entry which is preliminary data.</text>
</comment>
<name>A0A2V1GNZ3_9GAMM</name>
<feature type="domain" description="FRG" evidence="1">
    <location>
        <begin position="23"/>
        <end position="119"/>
    </location>
</feature>
<protein>
    <recommendedName>
        <fullName evidence="1">FRG domain-containing protein</fullName>
    </recommendedName>
</protein>
<evidence type="ECO:0000259" key="1">
    <source>
        <dbReference type="SMART" id="SM00901"/>
    </source>
</evidence>
<dbReference type="InterPro" id="IPR014966">
    <property type="entry name" value="FRG-dom"/>
</dbReference>
<evidence type="ECO:0000313" key="3">
    <source>
        <dbReference type="Proteomes" id="UP000244906"/>
    </source>
</evidence>
<reference evidence="2 3" key="1">
    <citation type="submission" date="2018-04" db="EMBL/GenBank/DDBJ databases">
        <title>Thalassorhabdus spongiae gen. nov., sp. nov., isolated from a marine sponge in South-West Iceland.</title>
        <authorList>
            <person name="Knobloch S."/>
            <person name="Daussin A."/>
            <person name="Johannsson R."/>
            <person name="Marteinsson V.T."/>
        </authorList>
    </citation>
    <scope>NUCLEOTIDE SEQUENCE [LARGE SCALE GENOMIC DNA]</scope>
    <source>
        <strain evidence="2 3">Hp12</strain>
    </source>
</reference>
<dbReference type="AlphaFoldDB" id="A0A2V1GNZ3"/>
<evidence type="ECO:0000313" key="2">
    <source>
        <dbReference type="EMBL" id="PVZ63940.1"/>
    </source>
</evidence>
<dbReference type="EMBL" id="QDDL01000014">
    <property type="protein sequence ID" value="PVZ63940.1"/>
    <property type="molecule type" value="Genomic_DNA"/>
</dbReference>
<proteinExistence type="predicted"/>
<dbReference type="Pfam" id="PF08867">
    <property type="entry name" value="FRG"/>
    <property type="match status" value="1"/>
</dbReference>
<accession>A0A2V1GNZ3</accession>
<dbReference type="SMART" id="SM00901">
    <property type="entry name" value="FRG"/>
    <property type="match status" value="1"/>
</dbReference>